<organism evidence="1 2">
    <name type="scientific">Malassezia yamatoensis</name>
    <dbReference type="NCBI Taxonomy" id="253288"/>
    <lineage>
        <taxon>Eukaryota</taxon>
        <taxon>Fungi</taxon>
        <taxon>Dikarya</taxon>
        <taxon>Basidiomycota</taxon>
        <taxon>Ustilaginomycotina</taxon>
        <taxon>Malasseziomycetes</taxon>
        <taxon>Malasseziales</taxon>
        <taxon>Malasseziaceae</taxon>
        <taxon>Malassezia</taxon>
    </lineage>
</organism>
<proteinExistence type="predicted"/>
<keyword evidence="2" id="KW-1185">Reference proteome</keyword>
<protein>
    <submittedName>
        <fullName evidence="1">Uncharacterized protein</fullName>
    </submittedName>
</protein>
<dbReference type="AlphaFoldDB" id="A0AAJ5YRT2"/>
<evidence type="ECO:0000313" key="1">
    <source>
        <dbReference type="EMBL" id="WFC98671.1"/>
    </source>
</evidence>
<dbReference type="EMBL" id="CP119943">
    <property type="protein sequence ID" value="WFC98671.1"/>
    <property type="molecule type" value="Genomic_DNA"/>
</dbReference>
<dbReference type="Proteomes" id="UP001219567">
    <property type="component" value="Chromosome 1"/>
</dbReference>
<accession>A0AAJ5YRT2</accession>
<sequence>MLSTLWLRQALARKRSQDSIGNGAITSTAWHALSRTRAEHPERFKSMALFSRAVHLMDEYSLRLTARRHIWHLFDQISLSLETIQELEKILENLQVSQAIDAPSSPIKFPKGKQGVLLYPVPAFSVQQGVSVTHSEQQEHHDNPKTTAHALGNAQRSAWPHRIQGFVASHT</sequence>
<name>A0AAJ5YRT2_9BASI</name>
<gene>
    <name evidence="1" type="ORF">MYAM1_001403</name>
</gene>
<evidence type="ECO:0000313" key="2">
    <source>
        <dbReference type="Proteomes" id="UP001219567"/>
    </source>
</evidence>
<reference evidence="1 2" key="1">
    <citation type="submission" date="2023-03" db="EMBL/GenBank/DDBJ databases">
        <title>Mating type loci evolution in Malassezia.</title>
        <authorList>
            <person name="Coelho M.A."/>
        </authorList>
    </citation>
    <scope>NUCLEOTIDE SEQUENCE [LARGE SCALE GENOMIC DNA]</scope>
    <source>
        <strain evidence="1 2">CBS 9725</strain>
    </source>
</reference>